<sequence length="290" mass="31264">MANRSDLLFRGRFLHRFSIWMAVHAAHLVAPTQGHTHRLQENSTINPNLNRGYADTPLHARNRAMYAPMQARRWTRGRFSVKRRPMSPEILTAFADRFGVFVFAISGGVLAVRKEMDLLGVIVLAFLPAIGGGTMRDLLLGAPVFWLSDTLTLVLAIAGGLTAFLFYRFVSQFRALRWPDAVGMSLFAVTGAAKAMSLGHGFIVVVIMGAITASAGGLLRDVIANEEPLVLKEGELYATCALAGSAVYFGAISLGAPEAIAFAAGMATAFISRAMAIIFGIKLPRAKGKL</sequence>
<evidence type="ECO:0000313" key="9">
    <source>
        <dbReference type="EMBL" id="RIJ23808.1"/>
    </source>
</evidence>
<feature type="domain" description="Glycine transporter" evidence="8">
    <location>
        <begin position="178"/>
        <end position="250"/>
    </location>
</feature>
<organism evidence="9 10">
    <name type="scientific">Henriciella barbarensis</name>
    <dbReference type="NCBI Taxonomy" id="86342"/>
    <lineage>
        <taxon>Bacteria</taxon>
        <taxon>Pseudomonadati</taxon>
        <taxon>Pseudomonadota</taxon>
        <taxon>Alphaproteobacteria</taxon>
        <taxon>Hyphomonadales</taxon>
        <taxon>Hyphomonadaceae</taxon>
        <taxon>Henriciella</taxon>
    </lineage>
</organism>
<evidence type="ECO:0000256" key="4">
    <source>
        <dbReference type="ARBA" id="ARBA00022692"/>
    </source>
</evidence>
<keyword evidence="5 7" id="KW-1133">Transmembrane helix</keyword>
<keyword evidence="10" id="KW-1185">Reference proteome</keyword>
<feature type="transmembrane region" description="Helical" evidence="7">
    <location>
        <begin position="118"/>
        <end position="139"/>
    </location>
</feature>
<keyword evidence="6 7" id="KW-0472">Membrane</keyword>
<evidence type="ECO:0000256" key="1">
    <source>
        <dbReference type="ARBA" id="ARBA00004651"/>
    </source>
</evidence>
<comment type="subcellular location">
    <subcellularLocation>
        <location evidence="1">Cell membrane</location>
        <topology evidence="1">Multi-pass membrane protein</topology>
    </subcellularLocation>
</comment>
<accession>A0A399QY19</accession>
<evidence type="ECO:0000256" key="3">
    <source>
        <dbReference type="ARBA" id="ARBA00022475"/>
    </source>
</evidence>
<dbReference type="GO" id="GO:0005886">
    <property type="term" value="C:plasma membrane"/>
    <property type="evidence" value="ECO:0007669"/>
    <property type="project" value="UniProtKB-SubCell"/>
</dbReference>
<dbReference type="InterPro" id="IPR005115">
    <property type="entry name" value="Gly_transporter"/>
</dbReference>
<dbReference type="PANTHER" id="PTHR30506:SF3">
    <property type="entry name" value="UPF0126 INNER MEMBRANE PROTEIN YADS-RELATED"/>
    <property type="match status" value="1"/>
</dbReference>
<keyword evidence="3" id="KW-1003">Cell membrane</keyword>
<comment type="caution">
    <text evidence="9">The sequence shown here is derived from an EMBL/GenBank/DDBJ whole genome shotgun (WGS) entry which is preliminary data.</text>
</comment>
<feature type="transmembrane region" description="Helical" evidence="7">
    <location>
        <begin position="202"/>
        <end position="223"/>
    </location>
</feature>
<feature type="transmembrane region" description="Helical" evidence="7">
    <location>
        <begin position="90"/>
        <end position="112"/>
    </location>
</feature>
<name>A0A399QY19_9PROT</name>
<feature type="domain" description="Glycine transporter" evidence="8">
    <location>
        <begin position="94"/>
        <end position="167"/>
    </location>
</feature>
<proteinExistence type="inferred from homology"/>
<evidence type="ECO:0000256" key="2">
    <source>
        <dbReference type="ARBA" id="ARBA00008193"/>
    </source>
</evidence>
<evidence type="ECO:0000256" key="7">
    <source>
        <dbReference type="SAM" id="Phobius"/>
    </source>
</evidence>
<feature type="transmembrane region" description="Helical" evidence="7">
    <location>
        <begin position="260"/>
        <end position="281"/>
    </location>
</feature>
<comment type="similarity">
    <text evidence="2">Belongs to the UPF0126 family.</text>
</comment>
<dbReference type="Proteomes" id="UP000265431">
    <property type="component" value="Unassembled WGS sequence"/>
</dbReference>
<keyword evidence="4 7" id="KW-0812">Transmembrane</keyword>
<dbReference type="Pfam" id="PF03458">
    <property type="entry name" value="Gly_transporter"/>
    <property type="match status" value="2"/>
</dbReference>
<evidence type="ECO:0000313" key="10">
    <source>
        <dbReference type="Proteomes" id="UP000265431"/>
    </source>
</evidence>
<evidence type="ECO:0000259" key="8">
    <source>
        <dbReference type="Pfam" id="PF03458"/>
    </source>
</evidence>
<reference evidence="9 10" key="1">
    <citation type="submission" date="2018-08" db="EMBL/GenBank/DDBJ databases">
        <title>Henriciella mobilis sp. nov., isolated from seawater.</title>
        <authorList>
            <person name="Cheng H."/>
            <person name="Wu Y.-H."/>
            <person name="Xu X.-W."/>
            <person name="Guo L.-L."/>
        </authorList>
    </citation>
    <scope>NUCLEOTIDE SEQUENCE [LARGE SCALE GENOMIC DNA]</scope>
    <source>
        <strain evidence="9 10">CCUG66934</strain>
    </source>
</reference>
<dbReference type="OrthoDB" id="9791874at2"/>
<dbReference type="AlphaFoldDB" id="A0A399QY19"/>
<protein>
    <submittedName>
        <fullName evidence="9">Trimeric intracellular cation channel family protein</fullName>
    </submittedName>
</protein>
<dbReference type="PANTHER" id="PTHR30506">
    <property type="entry name" value="INNER MEMBRANE PROTEIN"/>
    <property type="match status" value="1"/>
</dbReference>
<feature type="transmembrane region" description="Helical" evidence="7">
    <location>
        <begin position="151"/>
        <end position="170"/>
    </location>
</feature>
<gene>
    <name evidence="9" type="ORF">D1224_05990</name>
</gene>
<dbReference type="EMBL" id="QWGB01000005">
    <property type="protein sequence ID" value="RIJ23808.1"/>
    <property type="molecule type" value="Genomic_DNA"/>
</dbReference>
<evidence type="ECO:0000256" key="6">
    <source>
        <dbReference type="ARBA" id="ARBA00023136"/>
    </source>
</evidence>
<evidence type="ECO:0000256" key="5">
    <source>
        <dbReference type="ARBA" id="ARBA00022989"/>
    </source>
</evidence>